<evidence type="ECO:0000256" key="2">
    <source>
        <dbReference type="ARBA" id="ARBA00023125"/>
    </source>
</evidence>
<feature type="domain" description="Response regulatory" evidence="6">
    <location>
        <begin position="5"/>
        <end position="119"/>
    </location>
</feature>
<dbReference type="Gene3D" id="3.40.50.2300">
    <property type="match status" value="1"/>
</dbReference>
<dbReference type="Pfam" id="PF12833">
    <property type="entry name" value="HTH_18"/>
    <property type="match status" value="1"/>
</dbReference>
<evidence type="ECO:0000259" key="5">
    <source>
        <dbReference type="PROSITE" id="PS01124"/>
    </source>
</evidence>
<keyword evidence="8" id="KW-1185">Reference proteome</keyword>
<dbReference type="PROSITE" id="PS00041">
    <property type="entry name" value="HTH_ARAC_FAMILY_1"/>
    <property type="match status" value="1"/>
</dbReference>
<dbReference type="PANTHER" id="PTHR43280">
    <property type="entry name" value="ARAC-FAMILY TRANSCRIPTIONAL REGULATOR"/>
    <property type="match status" value="1"/>
</dbReference>
<dbReference type="InterPro" id="IPR009057">
    <property type="entry name" value="Homeodomain-like_sf"/>
</dbReference>
<keyword evidence="1" id="KW-0805">Transcription regulation</keyword>
<dbReference type="AlphaFoldDB" id="A0A6I4IU76"/>
<dbReference type="InterPro" id="IPR001789">
    <property type="entry name" value="Sig_transdc_resp-reg_receiver"/>
</dbReference>
<evidence type="ECO:0000256" key="3">
    <source>
        <dbReference type="ARBA" id="ARBA00023163"/>
    </source>
</evidence>
<keyword evidence="4" id="KW-0597">Phosphoprotein</keyword>
<protein>
    <submittedName>
        <fullName evidence="7">Response regulator</fullName>
    </submittedName>
</protein>
<dbReference type="Proteomes" id="UP000431264">
    <property type="component" value="Unassembled WGS sequence"/>
</dbReference>
<dbReference type="SUPFAM" id="SSF52172">
    <property type="entry name" value="CheY-like"/>
    <property type="match status" value="1"/>
</dbReference>
<comment type="caution">
    <text evidence="7">The sequence shown here is derived from an EMBL/GenBank/DDBJ whole genome shotgun (WGS) entry which is preliminary data.</text>
</comment>
<evidence type="ECO:0000256" key="4">
    <source>
        <dbReference type="PROSITE-ProRule" id="PRU00169"/>
    </source>
</evidence>
<dbReference type="GO" id="GO:0000160">
    <property type="term" value="P:phosphorelay signal transduction system"/>
    <property type="evidence" value="ECO:0007669"/>
    <property type="project" value="InterPro"/>
</dbReference>
<dbReference type="Pfam" id="PF00072">
    <property type="entry name" value="Response_reg"/>
    <property type="match status" value="1"/>
</dbReference>
<dbReference type="InterPro" id="IPR011006">
    <property type="entry name" value="CheY-like_superfamily"/>
</dbReference>
<keyword evidence="3" id="KW-0804">Transcription</keyword>
<dbReference type="RefSeq" id="WP_140998842.1">
    <property type="nucleotide sequence ID" value="NZ_VDCZ01000012.1"/>
</dbReference>
<dbReference type="OrthoDB" id="2962330at2"/>
<gene>
    <name evidence="7" type="ORF">GOQ30_14675</name>
</gene>
<dbReference type="PROSITE" id="PS50110">
    <property type="entry name" value="RESPONSE_REGULATORY"/>
    <property type="match status" value="1"/>
</dbReference>
<evidence type="ECO:0000256" key="1">
    <source>
        <dbReference type="ARBA" id="ARBA00023015"/>
    </source>
</evidence>
<evidence type="ECO:0000259" key="6">
    <source>
        <dbReference type="PROSITE" id="PS50110"/>
    </source>
</evidence>
<feature type="domain" description="HTH araC/xylS-type" evidence="5">
    <location>
        <begin position="145"/>
        <end position="243"/>
    </location>
</feature>
<dbReference type="SUPFAM" id="SSF46689">
    <property type="entry name" value="Homeodomain-like"/>
    <property type="match status" value="2"/>
</dbReference>
<dbReference type="PROSITE" id="PS01124">
    <property type="entry name" value="HTH_ARAC_FAMILY_2"/>
    <property type="match status" value="1"/>
</dbReference>
<evidence type="ECO:0000313" key="7">
    <source>
        <dbReference type="EMBL" id="MVO10416.1"/>
    </source>
</evidence>
<dbReference type="PANTHER" id="PTHR43280:SF28">
    <property type="entry name" value="HTH-TYPE TRANSCRIPTIONAL ACTIVATOR RHAS"/>
    <property type="match status" value="1"/>
</dbReference>
<accession>A0A6I4IU76</accession>
<proteinExistence type="predicted"/>
<dbReference type="EMBL" id="WQLW01000012">
    <property type="protein sequence ID" value="MVO10416.1"/>
    <property type="molecule type" value="Genomic_DNA"/>
</dbReference>
<reference evidence="8" key="1">
    <citation type="submission" date="2019-05" db="EMBL/GenBank/DDBJ databases">
        <title>Flavobacterium profundi sp. nov., isolated from a deep-sea seamount.</title>
        <authorList>
            <person name="Zhang D.-C."/>
        </authorList>
    </citation>
    <scope>NUCLEOTIDE SEQUENCE [LARGE SCALE GENOMIC DNA]</scope>
    <source>
        <strain evidence="8">TP390</strain>
    </source>
</reference>
<dbReference type="Gene3D" id="1.10.10.60">
    <property type="entry name" value="Homeodomain-like"/>
    <property type="match status" value="2"/>
</dbReference>
<dbReference type="GO" id="GO:0003700">
    <property type="term" value="F:DNA-binding transcription factor activity"/>
    <property type="evidence" value="ECO:0007669"/>
    <property type="project" value="InterPro"/>
</dbReference>
<dbReference type="InterPro" id="IPR018062">
    <property type="entry name" value="HTH_AraC-typ_CS"/>
</dbReference>
<dbReference type="InterPro" id="IPR018060">
    <property type="entry name" value="HTH_AraC"/>
</dbReference>
<dbReference type="GO" id="GO:0043565">
    <property type="term" value="F:sequence-specific DNA binding"/>
    <property type="evidence" value="ECO:0007669"/>
    <property type="project" value="InterPro"/>
</dbReference>
<dbReference type="SMART" id="SM00342">
    <property type="entry name" value="HTH_ARAC"/>
    <property type="match status" value="1"/>
</dbReference>
<evidence type="ECO:0000313" key="8">
    <source>
        <dbReference type="Proteomes" id="UP000431264"/>
    </source>
</evidence>
<dbReference type="SMART" id="SM00448">
    <property type="entry name" value="REC"/>
    <property type="match status" value="1"/>
</dbReference>
<name>A0A6I4IU76_9FLAO</name>
<sequence length="247" mass="29086">MKSCFVLIVEDEALIAMHIKAILEDEGYCVFLVNNVDDAISCIENESIALVLIDIHLNKDKDGVSLGKYLLQLDRIPYIYITSYIDKETLDRVKETRPYGYIVKPFKDIDVITSTSIVLNNYKYKEIDILRKKEVPNDFIPYRLKEVITYINENIEQKLEIDELALKSQWKRHHFMKMFTKYVHVSPYQYILTRKIEKAKILLVDTAIPLNQIAFELGFKSYANFSNAFKKNCNMTAENYRKRFQKK</sequence>
<organism evidence="7 8">
    <name type="scientific">Flavobacterium profundi</name>
    <dbReference type="NCBI Taxonomy" id="1774945"/>
    <lineage>
        <taxon>Bacteria</taxon>
        <taxon>Pseudomonadati</taxon>
        <taxon>Bacteroidota</taxon>
        <taxon>Flavobacteriia</taxon>
        <taxon>Flavobacteriales</taxon>
        <taxon>Flavobacteriaceae</taxon>
        <taxon>Flavobacterium</taxon>
    </lineage>
</organism>
<keyword evidence="2" id="KW-0238">DNA-binding</keyword>
<feature type="modified residue" description="4-aspartylphosphate" evidence="4">
    <location>
        <position position="54"/>
    </location>
</feature>